<dbReference type="EMBL" id="FZMP01000047">
    <property type="protein sequence ID" value="SNQ59904.1"/>
    <property type="molecule type" value="Genomic_DNA"/>
</dbReference>
<protein>
    <submittedName>
        <fullName evidence="1">Uncharacterized protein</fullName>
    </submittedName>
</protein>
<accession>A0A284VKW0</accession>
<keyword evidence="2" id="KW-1185">Reference proteome</keyword>
<dbReference type="AlphaFoldDB" id="A0A284VKW0"/>
<organism evidence="1 2">
    <name type="scientific">Candidatus Methanoperedens nitratireducens</name>
    <dbReference type="NCBI Taxonomy" id="1392998"/>
    <lineage>
        <taxon>Archaea</taxon>
        <taxon>Methanobacteriati</taxon>
        <taxon>Methanobacteriota</taxon>
        <taxon>Stenosarchaea group</taxon>
        <taxon>Methanomicrobia</taxon>
        <taxon>Methanosarcinales</taxon>
        <taxon>ANME-2 cluster</taxon>
        <taxon>Candidatus Methanoperedentaceae</taxon>
        <taxon>Candidatus Methanoperedens</taxon>
    </lineage>
</organism>
<dbReference type="Proteomes" id="UP000218615">
    <property type="component" value="Unassembled WGS sequence"/>
</dbReference>
<evidence type="ECO:0000313" key="2">
    <source>
        <dbReference type="Proteomes" id="UP000218615"/>
    </source>
</evidence>
<dbReference type="OrthoDB" id="377265at2157"/>
<name>A0A284VKW0_9EURY</name>
<reference evidence="2" key="1">
    <citation type="submission" date="2017-06" db="EMBL/GenBank/DDBJ databases">
        <authorList>
            <person name="Cremers G."/>
        </authorList>
    </citation>
    <scope>NUCLEOTIDE SEQUENCE [LARGE SCALE GENOMIC DNA]</scope>
</reference>
<evidence type="ECO:0000313" key="1">
    <source>
        <dbReference type="EMBL" id="SNQ59904.1"/>
    </source>
</evidence>
<sequence length="136" mass="15592">MVESRYIGFKTLNEVWNEYELEDGTIIKVKFILIKIIKENTAFTLNSQIVTGAIPPQDLIGTPSQGVFSPQELTQSIEKKDMQFKPTKEDWNVYELNDKSKLSVKPILVSISRTNKHDQHGEPIYAVQTQQIVKKI</sequence>
<proteinExistence type="predicted"/>
<dbReference type="RefSeq" id="WP_096204202.1">
    <property type="nucleotide sequence ID" value="NZ_FZMP01000047.1"/>
</dbReference>
<gene>
    <name evidence="1" type="ORF">MNV_1400004</name>
</gene>